<dbReference type="InterPro" id="IPR036397">
    <property type="entry name" value="RNaseH_sf"/>
</dbReference>
<evidence type="ECO:0000313" key="3">
    <source>
        <dbReference type="EMBL" id="EGX88142.1"/>
    </source>
</evidence>
<organism evidence="3 4">
    <name type="scientific">Cordyceps militaris (strain CM01)</name>
    <name type="common">Caterpillar fungus</name>
    <dbReference type="NCBI Taxonomy" id="983644"/>
    <lineage>
        <taxon>Eukaryota</taxon>
        <taxon>Fungi</taxon>
        <taxon>Dikarya</taxon>
        <taxon>Ascomycota</taxon>
        <taxon>Pezizomycotina</taxon>
        <taxon>Sordariomycetes</taxon>
        <taxon>Hypocreomycetidae</taxon>
        <taxon>Hypocreales</taxon>
        <taxon>Cordycipitaceae</taxon>
        <taxon>Cordyceps</taxon>
    </lineage>
</organism>
<dbReference type="SUPFAM" id="SSF53098">
    <property type="entry name" value="Ribonuclease H-like"/>
    <property type="match status" value="1"/>
</dbReference>
<dbReference type="Proteomes" id="UP000001610">
    <property type="component" value="Unassembled WGS sequence"/>
</dbReference>
<dbReference type="KEGG" id="cmt:CCM_09278"/>
<dbReference type="PANTHER" id="PTHR28083:SF1">
    <property type="entry name" value="GOOD FOR FULL DBP5 ACTIVITY PROTEIN 2"/>
    <property type="match status" value="1"/>
</dbReference>
<evidence type="ECO:0000256" key="1">
    <source>
        <dbReference type="SAM" id="MobiDB-lite"/>
    </source>
</evidence>
<feature type="domain" description="Gfd2/YDR514C-like C-terminal" evidence="2">
    <location>
        <begin position="37"/>
        <end position="202"/>
    </location>
</feature>
<feature type="compositionally biased region" description="Basic and acidic residues" evidence="1">
    <location>
        <begin position="261"/>
        <end position="284"/>
    </location>
</feature>
<evidence type="ECO:0000259" key="2">
    <source>
        <dbReference type="Pfam" id="PF21762"/>
    </source>
</evidence>
<reference evidence="3 4" key="1">
    <citation type="journal article" date="2011" name="Genome Biol.">
        <title>Genome sequence of the insect pathogenic fungus Cordyceps militaris, a valued traditional Chinese medicine.</title>
        <authorList>
            <person name="Zheng P."/>
            <person name="Xia Y."/>
            <person name="Xiao G."/>
            <person name="Xiong C."/>
            <person name="Hu X."/>
            <person name="Zhang S."/>
            <person name="Zheng H."/>
            <person name="Huang Y."/>
            <person name="Zhou Y."/>
            <person name="Wang S."/>
            <person name="Zhao G.P."/>
            <person name="Liu X."/>
            <person name="St Leger R.J."/>
            <person name="Wang C."/>
        </authorList>
    </citation>
    <scope>NUCLEOTIDE SEQUENCE [LARGE SCALE GENOMIC DNA]</scope>
    <source>
        <strain evidence="3 4">CM01</strain>
    </source>
</reference>
<dbReference type="OrthoDB" id="5953249at2759"/>
<name>G3JTY8_CORMM</name>
<dbReference type="InParanoid" id="G3JTY8"/>
<protein>
    <submittedName>
        <fullName evidence="3">Polynucleotidyl transferase</fullName>
    </submittedName>
</protein>
<evidence type="ECO:0000313" key="4">
    <source>
        <dbReference type="Proteomes" id="UP000001610"/>
    </source>
</evidence>
<dbReference type="EMBL" id="JH126406">
    <property type="protein sequence ID" value="EGX88142.1"/>
    <property type="molecule type" value="Genomic_DNA"/>
</dbReference>
<gene>
    <name evidence="3" type="ORF">CCM_09278</name>
</gene>
<feature type="region of interest" description="Disordered" evidence="1">
    <location>
        <begin position="243"/>
        <end position="284"/>
    </location>
</feature>
<dbReference type="PANTHER" id="PTHR28083">
    <property type="entry name" value="GOOD FOR FULL DBP5 ACTIVITY PROTEIN 2"/>
    <property type="match status" value="1"/>
</dbReference>
<keyword evidence="3" id="KW-0808">Transferase</keyword>
<dbReference type="GO" id="GO:0016740">
    <property type="term" value="F:transferase activity"/>
    <property type="evidence" value="ECO:0007669"/>
    <property type="project" value="UniProtKB-KW"/>
</dbReference>
<accession>G3JTY8</accession>
<dbReference type="InterPro" id="IPR048519">
    <property type="entry name" value="Gfd2/YDR514C-like_C"/>
</dbReference>
<dbReference type="InterPro" id="IPR040151">
    <property type="entry name" value="Gfd2/YDR514C-like"/>
</dbReference>
<dbReference type="RefSeq" id="XP_006674475.1">
    <property type="nucleotide sequence ID" value="XM_006674412.1"/>
</dbReference>
<dbReference type="AlphaFoldDB" id="G3JTY8"/>
<dbReference type="InterPro" id="IPR012337">
    <property type="entry name" value="RNaseH-like_sf"/>
</dbReference>
<sequence>MDRPTKPRISKSGLQILLQALKLAPEHSEASNPDVVLVSIDFENTGNLMNNFLEAEDSQTGLAVLDTKDLHRVNTTKIISTYNLITGSPSYILKSSKKFLFGNSSTIRPPEILKSITSIIPENRVIVLIGHSVRCEVDVLAKLGFDFRENSISGIIDTSRLANKVLGICGNSLRELLTVLGCPFNKLHSAGNDAHFALRAALLLATRGCKDPSHATSTILRTISFRDIPYRVDPEVRAALKKKKRLAKSRKHQSKSWSVERQNEIRAERAANKQRAAQDDHPLI</sequence>
<dbReference type="VEuPathDB" id="FungiDB:CCM_09278"/>
<dbReference type="GO" id="GO:0003676">
    <property type="term" value="F:nucleic acid binding"/>
    <property type="evidence" value="ECO:0007669"/>
    <property type="project" value="InterPro"/>
</dbReference>
<dbReference type="Gene3D" id="3.30.420.10">
    <property type="entry name" value="Ribonuclease H-like superfamily/Ribonuclease H"/>
    <property type="match status" value="1"/>
</dbReference>
<dbReference type="Pfam" id="PF21762">
    <property type="entry name" value="DEDDh_C"/>
    <property type="match status" value="1"/>
</dbReference>
<dbReference type="eggNOG" id="ENOG502RM5M">
    <property type="taxonomic scope" value="Eukaryota"/>
</dbReference>
<dbReference type="GeneID" id="18171281"/>
<proteinExistence type="predicted"/>
<keyword evidence="4" id="KW-1185">Reference proteome</keyword>
<dbReference type="HOGENOM" id="CLU_055306_0_0_1"/>
<feature type="compositionally biased region" description="Basic residues" evidence="1">
    <location>
        <begin position="243"/>
        <end position="254"/>
    </location>
</feature>
<dbReference type="OMA" id="ICHDCEA"/>